<dbReference type="STRING" id="1705564.APG08_00960"/>
<evidence type="ECO:0000256" key="1">
    <source>
        <dbReference type="ARBA" id="ARBA00009350"/>
    </source>
</evidence>
<proteinExistence type="inferred from homology"/>
<dbReference type="AlphaFoldDB" id="A0A150IVC2"/>
<dbReference type="EMBL" id="LNGC01000115">
    <property type="protein sequence ID" value="KYC48947.1"/>
    <property type="molecule type" value="Genomic_DNA"/>
</dbReference>
<dbReference type="Pfam" id="PF02001">
    <property type="entry name" value="DUF134"/>
    <property type="match status" value="1"/>
</dbReference>
<comment type="similarity">
    <text evidence="1 2">Belongs to the UPF0251 family.</text>
</comment>
<evidence type="ECO:0000256" key="2">
    <source>
        <dbReference type="HAMAP-Rule" id="MF_00674"/>
    </source>
</evidence>
<dbReference type="InterPro" id="IPR002852">
    <property type="entry name" value="UPF0251"/>
</dbReference>
<comment type="caution">
    <text evidence="3">The sequence shown here is derived from an EMBL/GenBank/DDBJ whole genome shotgun (WGS) entry which is preliminary data.</text>
</comment>
<dbReference type="PANTHER" id="PTHR37478">
    <property type="match status" value="1"/>
</dbReference>
<evidence type="ECO:0000313" key="3">
    <source>
        <dbReference type="EMBL" id="KYC48947.1"/>
    </source>
</evidence>
<gene>
    <name evidence="3" type="ORF">AMQ22_01777</name>
</gene>
<reference evidence="3 4" key="1">
    <citation type="journal article" date="2016" name="ISME J.">
        <title>Chasing the elusive Euryarchaeota class WSA2: genomes reveal a uniquely fastidious methyl-reducing methanogen.</title>
        <authorList>
            <person name="Nobu M.K."/>
            <person name="Narihiro T."/>
            <person name="Kuroda K."/>
            <person name="Mei R."/>
            <person name="Liu W.T."/>
        </authorList>
    </citation>
    <scope>NUCLEOTIDE SEQUENCE [LARGE SCALE GENOMIC DNA]</scope>
    <source>
        <strain evidence="3">U1lsi0528_Bin055</strain>
    </source>
</reference>
<dbReference type="HAMAP" id="MF_00674">
    <property type="entry name" value="UPF0251"/>
    <property type="match status" value="1"/>
</dbReference>
<dbReference type="Proteomes" id="UP000075398">
    <property type="component" value="Unassembled WGS sequence"/>
</dbReference>
<dbReference type="PANTHER" id="PTHR37478:SF2">
    <property type="entry name" value="UPF0251 PROTEIN TK0562"/>
    <property type="match status" value="1"/>
</dbReference>
<protein>
    <recommendedName>
        <fullName evidence="2">UPF0251 protein AMQ22_01777</fullName>
    </recommendedName>
</protein>
<accession>A0A150IVC2</accession>
<organism evidence="3 4">
    <name type="scientific">Candidatus Methanofastidiosum methylothiophilum</name>
    <dbReference type="NCBI Taxonomy" id="1705564"/>
    <lineage>
        <taxon>Archaea</taxon>
        <taxon>Methanobacteriati</taxon>
        <taxon>Methanobacteriota</taxon>
        <taxon>Stenosarchaea group</taxon>
        <taxon>Candidatus Methanofastidiosia</taxon>
        <taxon>Candidatus Methanofastidiosales</taxon>
        <taxon>Candidatus Methanofastidiosaceae</taxon>
        <taxon>Candidatus Methanofastidiosum</taxon>
    </lineage>
</organism>
<sequence>MPRARKKRCIYVDTNARYFKPRGVPLGNLDIIRLTFEELEAIRLKDLIGLEQTEACEKMGVSQPTFHRILKEARNKVSDALVNSKAIEIFGGDYEMGNTQFRCLNCGHFWEVKISSEEDIIKCPKCNGTNIKDINSCNYNE</sequence>
<name>A0A150IVC2_9EURY</name>
<evidence type="ECO:0000313" key="4">
    <source>
        <dbReference type="Proteomes" id="UP000075398"/>
    </source>
</evidence>